<keyword evidence="2" id="KW-1185">Reference proteome</keyword>
<dbReference type="RefSeq" id="WP_173415221.1">
    <property type="nucleotide sequence ID" value="NZ_CP054139.1"/>
</dbReference>
<dbReference type="Proteomes" id="UP000505355">
    <property type="component" value="Chromosome"/>
</dbReference>
<reference evidence="1 2" key="1">
    <citation type="submission" date="2020-05" db="EMBL/GenBank/DDBJ databases">
        <title>Mucilaginibacter mali sp. nov.</title>
        <authorList>
            <person name="Kim H.S."/>
            <person name="Lee K.C."/>
            <person name="Suh M.K."/>
            <person name="Kim J.-S."/>
            <person name="Han K.-I."/>
            <person name="Eom M.K."/>
            <person name="Shin Y.K."/>
            <person name="Lee J.-S."/>
        </authorList>
    </citation>
    <scope>NUCLEOTIDE SEQUENCE [LARGE SCALE GENOMIC DNA]</scope>
    <source>
        <strain evidence="1 2">G2-14</strain>
    </source>
</reference>
<name>A0A7D4Q3U8_9SPHI</name>
<organism evidence="1 2">
    <name type="scientific">Mucilaginibacter mali</name>
    <dbReference type="NCBI Taxonomy" id="2740462"/>
    <lineage>
        <taxon>Bacteria</taxon>
        <taxon>Pseudomonadati</taxon>
        <taxon>Bacteroidota</taxon>
        <taxon>Sphingobacteriia</taxon>
        <taxon>Sphingobacteriales</taxon>
        <taxon>Sphingobacteriaceae</taxon>
        <taxon>Mucilaginibacter</taxon>
    </lineage>
</organism>
<accession>A0A7D4Q3U8</accession>
<dbReference type="KEGG" id="mmab:HQ865_12525"/>
<protein>
    <submittedName>
        <fullName evidence="1">Uncharacterized protein</fullName>
    </submittedName>
</protein>
<sequence>MSRAELKLEIEKFMEDAPETALLEALHILMENSSQSHKDMSRADHIKLILKEDQNLLNRLAQ</sequence>
<evidence type="ECO:0000313" key="2">
    <source>
        <dbReference type="Proteomes" id="UP000505355"/>
    </source>
</evidence>
<proteinExistence type="predicted"/>
<dbReference type="AlphaFoldDB" id="A0A7D4Q3U8"/>
<dbReference type="EMBL" id="CP054139">
    <property type="protein sequence ID" value="QKJ30547.1"/>
    <property type="molecule type" value="Genomic_DNA"/>
</dbReference>
<gene>
    <name evidence="1" type="ORF">HQ865_12525</name>
</gene>
<evidence type="ECO:0000313" key="1">
    <source>
        <dbReference type="EMBL" id="QKJ30547.1"/>
    </source>
</evidence>